<dbReference type="PROSITE" id="PS50030">
    <property type="entry name" value="UBA"/>
    <property type="match status" value="1"/>
</dbReference>
<dbReference type="Gene3D" id="1.10.8.10">
    <property type="entry name" value="DNA helicase RuvA subunit, C-terminal domain"/>
    <property type="match status" value="1"/>
</dbReference>
<dbReference type="Gene3D" id="1.10.287.110">
    <property type="entry name" value="DnaJ domain"/>
    <property type="match status" value="1"/>
</dbReference>
<feature type="compositionally biased region" description="Gly residues" evidence="1">
    <location>
        <begin position="364"/>
        <end position="381"/>
    </location>
</feature>
<feature type="compositionally biased region" description="Low complexity" evidence="1">
    <location>
        <begin position="49"/>
        <end position="64"/>
    </location>
</feature>
<dbReference type="InterPro" id="IPR009060">
    <property type="entry name" value="UBA-like_sf"/>
</dbReference>
<feature type="compositionally biased region" description="Polar residues" evidence="1">
    <location>
        <begin position="73"/>
        <end position="83"/>
    </location>
</feature>
<feature type="domain" description="UBA" evidence="2">
    <location>
        <begin position="199"/>
        <end position="239"/>
    </location>
</feature>
<feature type="compositionally biased region" description="Low complexity" evidence="1">
    <location>
        <begin position="382"/>
        <end position="394"/>
    </location>
</feature>
<dbReference type="InterPro" id="IPR015940">
    <property type="entry name" value="UBA"/>
</dbReference>
<keyword evidence="4" id="KW-1185">Reference proteome</keyword>
<accession>A0ABP0ZHJ6</accession>
<feature type="region of interest" description="Disordered" evidence="1">
    <location>
        <begin position="307"/>
        <end position="332"/>
    </location>
</feature>
<feature type="region of interest" description="Disordered" evidence="1">
    <location>
        <begin position="623"/>
        <end position="662"/>
    </location>
</feature>
<dbReference type="InterPro" id="IPR036869">
    <property type="entry name" value="J_dom_sf"/>
</dbReference>
<dbReference type="PANTHER" id="PTHR48148:SF2">
    <property type="entry name" value="PA14 DOMAIN-CONTAINING PROTEIN"/>
    <property type="match status" value="1"/>
</dbReference>
<dbReference type="PANTHER" id="PTHR48148">
    <property type="entry name" value="KERATINOCYTE PROLINE-RICH PROTEIN"/>
    <property type="match status" value="1"/>
</dbReference>
<name>A0ABP0ZHJ6_9ASCO</name>
<dbReference type="EMBL" id="OZ022406">
    <property type="protein sequence ID" value="CAK9437474.1"/>
    <property type="molecule type" value="Genomic_DNA"/>
</dbReference>
<evidence type="ECO:0000313" key="4">
    <source>
        <dbReference type="Proteomes" id="UP001497383"/>
    </source>
</evidence>
<dbReference type="SUPFAM" id="SSF46565">
    <property type="entry name" value="Chaperone J-domain"/>
    <property type="match status" value="1"/>
</dbReference>
<feature type="compositionally biased region" description="Pro residues" evidence="1">
    <location>
        <begin position="426"/>
        <end position="446"/>
    </location>
</feature>
<reference evidence="3 4" key="1">
    <citation type="submission" date="2024-03" db="EMBL/GenBank/DDBJ databases">
        <authorList>
            <person name="Brejova B."/>
        </authorList>
    </citation>
    <scope>NUCLEOTIDE SEQUENCE [LARGE SCALE GENOMIC DNA]</scope>
    <source>
        <strain evidence="3 4">CBS 14171</strain>
    </source>
</reference>
<protein>
    <recommendedName>
        <fullName evidence="2">UBA domain-containing protein</fullName>
    </recommendedName>
</protein>
<dbReference type="SUPFAM" id="SSF48452">
    <property type="entry name" value="TPR-like"/>
    <property type="match status" value="1"/>
</dbReference>
<dbReference type="SMART" id="SM00165">
    <property type="entry name" value="UBA"/>
    <property type="match status" value="1"/>
</dbReference>
<dbReference type="Proteomes" id="UP001497383">
    <property type="component" value="Chromosome 2"/>
</dbReference>
<dbReference type="SUPFAM" id="SSF46934">
    <property type="entry name" value="UBA-like"/>
    <property type="match status" value="1"/>
</dbReference>
<feature type="compositionally biased region" description="Low complexity" evidence="1">
    <location>
        <begin position="130"/>
        <end position="143"/>
    </location>
</feature>
<feature type="region of interest" description="Disordered" evidence="1">
    <location>
        <begin position="1"/>
        <end position="201"/>
    </location>
</feature>
<gene>
    <name evidence="3" type="ORF">LODBEIA_P18520</name>
</gene>
<feature type="compositionally biased region" description="Low complexity" evidence="1">
    <location>
        <begin position="457"/>
        <end position="468"/>
    </location>
</feature>
<evidence type="ECO:0000313" key="3">
    <source>
        <dbReference type="EMBL" id="CAK9437474.1"/>
    </source>
</evidence>
<dbReference type="RefSeq" id="XP_066828790.1">
    <property type="nucleotide sequence ID" value="XM_066971786.1"/>
</dbReference>
<proteinExistence type="predicted"/>
<feature type="region of interest" description="Disordered" evidence="1">
    <location>
        <begin position="362"/>
        <end position="475"/>
    </location>
</feature>
<evidence type="ECO:0000256" key="1">
    <source>
        <dbReference type="SAM" id="MobiDB-lite"/>
    </source>
</evidence>
<dbReference type="InterPro" id="IPR011990">
    <property type="entry name" value="TPR-like_helical_dom_sf"/>
</dbReference>
<organism evidence="3 4">
    <name type="scientific">Lodderomyces beijingensis</name>
    <dbReference type="NCBI Taxonomy" id="1775926"/>
    <lineage>
        <taxon>Eukaryota</taxon>
        <taxon>Fungi</taxon>
        <taxon>Dikarya</taxon>
        <taxon>Ascomycota</taxon>
        <taxon>Saccharomycotina</taxon>
        <taxon>Pichiomycetes</taxon>
        <taxon>Debaryomycetaceae</taxon>
        <taxon>Candida/Lodderomyces clade</taxon>
        <taxon>Lodderomyces</taxon>
    </lineage>
</organism>
<feature type="compositionally biased region" description="Polar residues" evidence="1">
    <location>
        <begin position="93"/>
        <end position="109"/>
    </location>
</feature>
<dbReference type="Gene3D" id="1.25.40.10">
    <property type="entry name" value="Tetratricopeptide repeat domain"/>
    <property type="match status" value="1"/>
</dbReference>
<dbReference type="GeneID" id="92207048"/>
<evidence type="ECO:0000259" key="2">
    <source>
        <dbReference type="PROSITE" id="PS50030"/>
    </source>
</evidence>
<sequence>MPPKKDAFADLFQSASTSRQSSDGVGSGGVGLTNARMNKLSLAEREKLQQQGSQSSNPPHSSWSDLDILSPQPRGQGTASPAMSFSGAPETIPSPSVTPQSNTGSSRLSAKQDDNDPFDIFMTSKPQPQPQSRHQPQVQPRPSNGAQSGKSLLDDDDFIDVFSEPEKPKPSQQSQSTRAKPRDSASDIPSRASTPRAKPSGDEIIAELVNIGFDIEQANESLRNCGPNLQSCVNYIISNGSKKKKSGTSYDDSVLGPRPEGINFNGLGNDIYRKAGAFFNFSKNKIMDQIDQFGGAEAGVPAWMKNQAKHRKNGDEQSYGGGGADDDDEDMDRVEIERVVRLQREKERARLRERLDARNQEKIGVGGAGGAGSGSGLGRNGNGRSSDLSASLKSDASRLERSQDDSARPDGSGSSRANLETVGRPSPRPSPRPSTAPSPSPAPPGEPVSEVDLIGISSSTQPPSTKSSSLRDSTPLNQFIQTDYTTNKTKASQAYTTGDYTLALELYGASLTSLPPRHELRIVINSNLALINKLSGHLKPALVNVEDSLSLMSLEECNDSRILLSEKPIKYWYVKLVSIQAEALELMEKYQDALDSYTLLIQKLGCMDKKIMDGMRRVDKIVNPQNYKPVKPAKPQPAKPARSQPVNGAPSKPKSVEEKPELDPLIKDQIESQVETWSKQRNNELRKLLADLHVILPITLANDKLLHLQSQDLVLPKQVKIQYMKVISSIHPDKLASRGLDPRVELVCKFVFIKLNETWDAFRKEENI</sequence>
<feature type="compositionally biased region" description="Basic and acidic residues" evidence="1">
    <location>
        <begin position="395"/>
        <end position="408"/>
    </location>
</feature>